<proteinExistence type="predicted"/>
<reference evidence="1 2" key="1">
    <citation type="journal article" date="2018" name="Nat. Biotechnol.">
        <title>A standardized bacterial taxonomy based on genome phylogeny substantially revises the tree of life.</title>
        <authorList>
            <person name="Parks D.H."/>
            <person name="Chuvochina M."/>
            <person name="Waite D.W."/>
            <person name="Rinke C."/>
            <person name="Skarshewski A."/>
            <person name="Chaumeil P.A."/>
            <person name="Hugenholtz P."/>
        </authorList>
    </citation>
    <scope>NUCLEOTIDE SEQUENCE [LARGE SCALE GENOMIC DNA]</scope>
    <source>
        <strain evidence="1">UBA9015</strain>
    </source>
</reference>
<evidence type="ECO:0000313" key="2">
    <source>
        <dbReference type="Proteomes" id="UP000262699"/>
    </source>
</evidence>
<gene>
    <name evidence="1" type="ORF">DEP91_07445</name>
</gene>
<organism evidence="1 2">
    <name type="scientific">Sphingomonas bacterium</name>
    <dbReference type="NCBI Taxonomy" id="1895847"/>
    <lineage>
        <taxon>Bacteria</taxon>
        <taxon>Pseudomonadati</taxon>
        <taxon>Pseudomonadota</taxon>
        <taxon>Alphaproteobacteria</taxon>
        <taxon>Sphingomonadales</taxon>
        <taxon>Sphingomonadaceae</taxon>
        <taxon>Sphingomonas</taxon>
    </lineage>
</organism>
<dbReference type="EMBL" id="DOYJ01000209">
    <property type="protein sequence ID" value="HCB75997.1"/>
    <property type="molecule type" value="Genomic_DNA"/>
</dbReference>
<name>A0A3D0WB70_9SPHN</name>
<protein>
    <submittedName>
        <fullName evidence="1">SufBD protein</fullName>
    </submittedName>
</protein>
<accession>A0A3D0WB70</accession>
<dbReference type="SUPFAM" id="SSF101960">
    <property type="entry name" value="Stabilizer of iron transporter SufD"/>
    <property type="match status" value="1"/>
</dbReference>
<feature type="non-terminal residue" evidence="1">
    <location>
        <position position="208"/>
    </location>
</feature>
<dbReference type="InterPro" id="IPR037284">
    <property type="entry name" value="SUF_FeS_clus_asmbl_SufBD_sf"/>
</dbReference>
<comment type="caution">
    <text evidence="1">The sequence shown here is derived from an EMBL/GenBank/DDBJ whole genome shotgun (WGS) entry which is preliminary data.</text>
</comment>
<dbReference type="Proteomes" id="UP000262699">
    <property type="component" value="Unassembled WGS sequence"/>
</dbReference>
<dbReference type="AlphaFoldDB" id="A0A3D0WB70"/>
<sequence length="208" mass="21624">MEAWRWTDLAALEAARSTDRGSAPALDGLWIEGDGPRLVFRDGMYQPELSTPGEVSVEAISPATAHPLGAVTAGDGWRLTLAAEQTVAVIQIVHVATGGENHLPGVIELGRNADASIVETFVGAGWTNRLTTIRLAEGARLTRSVRLLQASGFVSLREEAEIGAAASLASIFLGAGKAASRIDGELVVTGDGGLAEMGGALLTRGEQR</sequence>
<evidence type="ECO:0000313" key="1">
    <source>
        <dbReference type="EMBL" id="HCB75997.1"/>
    </source>
</evidence>